<evidence type="ECO:0000256" key="3">
    <source>
        <dbReference type="ARBA" id="ARBA00022692"/>
    </source>
</evidence>
<evidence type="ECO:0000256" key="1">
    <source>
        <dbReference type="ARBA" id="ARBA00004167"/>
    </source>
</evidence>
<dbReference type="EMBL" id="GECZ01006729">
    <property type="protein sequence ID" value="JAS63040.1"/>
    <property type="molecule type" value="Transcribed_RNA"/>
</dbReference>
<gene>
    <name evidence="7" type="ORF">g.10199</name>
</gene>
<evidence type="ECO:0000256" key="6">
    <source>
        <dbReference type="SAM" id="Phobius"/>
    </source>
</evidence>
<evidence type="ECO:0000256" key="2">
    <source>
        <dbReference type="ARBA" id="ARBA00007304"/>
    </source>
</evidence>
<dbReference type="InterPro" id="IPR031933">
    <property type="entry name" value="UPF0767"/>
</dbReference>
<keyword evidence="5 6" id="KW-0472">Membrane</keyword>
<feature type="transmembrane region" description="Helical" evidence="6">
    <location>
        <begin position="12"/>
        <end position="31"/>
    </location>
</feature>
<comment type="subcellular location">
    <subcellularLocation>
        <location evidence="1">Membrane</location>
        <topology evidence="1">Single-pass membrane protein</topology>
    </subcellularLocation>
</comment>
<reference evidence="7" key="1">
    <citation type="submission" date="2015-11" db="EMBL/GenBank/DDBJ databases">
        <title>De novo transcriptome assembly of four potential Pierce s Disease insect vectors from Arizona vineyards.</title>
        <authorList>
            <person name="Tassone E.E."/>
        </authorList>
    </citation>
    <scope>NUCLEOTIDE SEQUENCE</scope>
</reference>
<dbReference type="AlphaFoldDB" id="A0A1B6GKW6"/>
<organism evidence="7">
    <name type="scientific">Cuerna arida</name>
    <dbReference type="NCBI Taxonomy" id="1464854"/>
    <lineage>
        <taxon>Eukaryota</taxon>
        <taxon>Metazoa</taxon>
        <taxon>Ecdysozoa</taxon>
        <taxon>Arthropoda</taxon>
        <taxon>Hexapoda</taxon>
        <taxon>Insecta</taxon>
        <taxon>Pterygota</taxon>
        <taxon>Neoptera</taxon>
        <taxon>Paraneoptera</taxon>
        <taxon>Hemiptera</taxon>
        <taxon>Auchenorrhyncha</taxon>
        <taxon>Membracoidea</taxon>
        <taxon>Cicadellidae</taxon>
        <taxon>Cicadellinae</taxon>
        <taxon>Proconiini</taxon>
        <taxon>Cuerna</taxon>
    </lineage>
</organism>
<name>A0A1B6GKW6_9HEMI</name>
<evidence type="ECO:0000313" key="7">
    <source>
        <dbReference type="EMBL" id="JAS63040.1"/>
    </source>
</evidence>
<dbReference type="PANTHER" id="PTHR28599">
    <property type="entry name" value="SMALL INTEGRAL MEMBRANE PROTEIN 12"/>
    <property type="match status" value="1"/>
</dbReference>
<keyword evidence="3 6" id="KW-0812">Transmembrane</keyword>
<proteinExistence type="inferred from homology"/>
<keyword evidence="4 6" id="KW-1133">Transmembrane helix</keyword>
<dbReference type="PANTHER" id="PTHR28599:SF1">
    <property type="entry name" value="SMALL INTEGRAL MEMBRANE PROTEIN 12"/>
    <property type="match status" value="1"/>
</dbReference>
<accession>A0A1B6GKW6</accession>
<dbReference type="GO" id="GO:0016020">
    <property type="term" value="C:membrane"/>
    <property type="evidence" value="ECO:0007669"/>
    <property type="project" value="UniProtKB-SubCell"/>
</dbReference>
<sequence>MLPYLYQVLRTYAPVVTLPVAIIIGAVGYTIENKWSRRTTPSIERYCTDGLKFLVYDPSPLCTDGIQDFPSRILHLHLEIDSSLQGCVEERRRKRQLQLGKVLISPEPIEDTSTIMPKTILDRNLSPSLMEHKD</sequence>
<protein>
    <submittedName>
        <fullName evidence="7">Uncharacterized protein</fullName>
    </submittedName>
</protein>
<evidence type="ECO:0000256" key="4">
    <source>
        <dbReference type="ARBA" id="ARBA00022989"/>
    </source>
</evidence>
<comment type="similarity">
    <text evidence="2">Belongs to the SMIM12 family.</text>
</comment>
<evidence type="ECO:0000256" key="5">
    <source>
        <dbReference type="ARBA" id="ARBA00023136"/>
    </source>
</evidence>
<dbReference type="Pfam" id="PF15990">
    <property type="entry name" value="UPF0767"/>
    <property type="match status" value="1"/>
</dbReference>